<name>A0A1H7KFV8_9PROT</name>
<comment type="similarity">
    <text evidence="2 13">Belongs to the complex I subunit 6 family.</text>
</comment>
<evidence type="ECO:0000256" key="11">
    <source>
        <dbReference type="ARBA" id="ARBA00025811"/>
    </source>
</evidence>
<dbReference type="InterPro" id="IPR001457">
    <property type="entry name" value="NADH_UbQ/plastoQ_OxRdtase_su6"/>
</dbReference>
<evidence type="ECO:0000256" key="4">
    <source>
        <dbReference type="ARBA" id="ARBA00022475"/>
    </source>
</evidence>
<evidence type="ECO:0000256" key="3">
    <source>
        <dbReference type="ARBA" id="ARBA00019907"/>
    </source>
</evidence>
<evidence type="ECO:0000256" key="6">
    <source>
        <dbReference type="ARBA" id="ARBA00022719"/>
    </source>
</evidence>
<dbReference type="Pfam" id="PF00499">
    <property type="entry name" value="Oxidored_q3"/>
    <property type="match status" value="1"/>
</dbReference>
<organism evidence="14 15">
    <name type="scientific">Nitrosovibrio tenuis</name>
    <dbReference type="NCBI Taxonomy" id="1233"/>
    <lineage>
        <taxon>Bacteria</taxon>
        <taxon>Pseudomonadati</taxon>
        <taxon>Pseudomonadota</taxon>
        <taxon>Betaproteobacteria</taxon>
        <taxon>Nitrosomonadales</taxon>
        <taxon>Nitrosomonadaceae</taxon>
        <taxon>Nitrosovibrio</taxon>
    </lineage>
</organism>
<protein>
    <recommendedName>
        <fullName evidence="3 13">NADH-quinone oxidoreductase subunit J</fullName>
        <ecNumber evidence="13">7.1.1.-</ecNumber>
    </recommendedName>
</protein>
<keyword evidence="4 13" id="KW-1003">Cell membrane</keyword>
<evidence type="ECO:0000256" key="5">
    <source>
        <dbReference type="ARBA" id="ARBA00022692"/>
    </source>
</evidence>
<dbReference type="GO" id="GO:0005886">
    <property type="term" value="C:plasma membrane"/>
    <property type="evidence" value="ECO:0007669"/>
    <property type="project" value="UniProtKB-SubCell"/>
</dbReference>
<keyword evidence="7" id="KW-1278">Translocase</keyword>
<evidence type="ECO:0000313" key="15">
    <source>
        <dbReference type="Proteomes" id="UP000198620"/>
    </source>
</evidence>
<dbReference type="OrthoDB" id="9790848at2"/>
<evidence type="ECO:0000256" key="1">
    <source>
        <dbReference type="ARBA" id="ARBA00004651"/>
    </source>
</evidence>
<feature type="transmembrane region" description="Helical" evidence="13">
    <location>
        <begin position="30"/>
        <end position="51"/>
    </location>
</feature>
<evidence type="ECO:0000256" key="13">
    <source>
        <dbReference type="RuleBase" id="RU004429"/>
    </source>
</evidence>
<evidence type="ECO:0000256" key="7">
    <source>
        <dbReference type="ARBA" id="ARBA00022967"/>
    </source>
</evidence>
<dbReference type="FunFam" id="1.20.120.1200:FF:000001">
    <property type="entry name" value="NADH-quinone oxidoreductase subunit J"/>
    <property type="match status" value="1"/>
</dbReference>
<evidence type="ECO:0000313" key="14">
    <source>
        <dbReference type="EMBL" id="SEK84845.1"/>
    </source>
</evidence>
<feature type="transmembrane region" description="Helical" evidence="13">
    <location>
        <begin position="6"/>
        <end position="23"/>
    </location>
</feature>
<keyword evidence="8 13" id="KW-1133">Transmembrane helix</keyword>
<dbReference type="InterPro" id="IPR042106">
    <property type="entry name" value="Nuo/plastoQ_OxRdtase_6_NuoJ"/>
</dbReference>
<dbReference type="GO" id="GO:0008137">
    <property type="term" value="F:NADH dehydrogenase (ubiquinone) activity"/>
    <property type="evidence" value="ECO:0007669"/>
    <property type="project" value="UniProtKB-UniRule"/>
</dbReference>
<gene>
    <name evidence="14" type="ORF">SAMN05216387_103190</name>
</gene>
<accession>A0A1H7KFV8</accession>
<dbReference type="RefSeq" id="WP_090828047.1">
    <property type="nucleotide sequence ID" value="NZ_FOBH01000003.1"/>
</dbReference>
<keyword evidence="10 13" id="KW-0472">Membrane</keyword>
<comment type="subunit">
    <text evidence="11">Composed of 13 different subunits. Subunits NuoA, H, J, K, L, M, N constitute the membrane sector of the complex.</text>
</comment>
<keyword evidence="15" id="KW-1185">Reference proteome</keyword>
<feature type="transmembrane region" description="Helical" evidence="13">
    <location>
        <begin position="57"/>
        <end position="81"/>
    </location>
</feature>
<comment type="subcellular location">
    <subcellularLocation>
        <location evidence="1 13">Cell membrane</location>
        <topology evidence="1 13">Multi-pass membrane protein</topology>
    </subcellularLocation>
</comment>
<keyword evidence="6 13" id="KW-0874">Quinone</keyword>
<dbReference type="GO" id="GO:0048038">
    <property type="term" value="F:quinone binding"/>
    <property type="evidence" value="ECO:0007669"/>
    <property type="project" value="UniProtKB-UniRule"/>
</dbReference>
<dbReference type="EC" id="7.1.1.-" evidence="13"/>
<keyword evidence="5 13" id="KW-0812">Transmembrane</keyword>
<evidence type="ECO:0000256" key="9">
    <source>
        <dbReference type="ARBA" id="ARBA00023027"/>
    </source>
</evidence>
<evidence type="ECO:0000256" key="12">
    <source>
        <dbReference type="ARBA" id="ARBA00047712"/>
    </source>
</evidence>
<dbReference type="AlphaFoldDB" id="A0A1H7KFV8"/>
<comment type="function">
    <text evidence="13">NDH-1 shuttles electrons from NADH, via FMN and iron-sulfur (Fe-S) centers, to quinones in the respiratory chain. Couples the redox reaction to proton translocation (for every two electrons transferred, four hydrogen ions are translocated across the cytoplasmic membrane), and thus conserves the redox energy in a proton gradient.</text>
</comment>
<dbReference type="Proteomes" id="UP000198620">
    <property type="component" value="Unassembled WGS sequence"/>
</dbReference>
<dbReference type="STRING" id="1233.SAMN05216387_103190"/>
<dbReference type="Gene3D" id="1.20.120.1200">
    <property type="entry name" value="NADH-ubiquinone/plastoquinone oxidoreductase chain 6, subunit NuoJ"/>
    <property type="match status" value="1"/>
</dbReference>
<feature type="transmembrane region" description="Helical" evidence="13">
    <location>
        <begin position="93"/>
        <end position="112"/>
    </location>
</feature>
<evidence type="ECO:0000256" key="2">
    <source>
        <dbReference type="ARBA" id="ARBA00005698"/>
    </source>
</evidence>
<proteinExistence type="inferred from homology"/>
<sequence length="183" mass="19243">MEATFYLSAAVAVAATLMVVTRASAVHALLYLIVSLLAVAVVFFVLGAPFVAALEVIIYAGAIMVLFVFVIMMLNLGNAAAVKEREWLRPGMWMGPAILSALLLAELIYILVGNEGAAIAGRAAVDSREVGITLFGPYLLGVELASLLLLAGLVGACHLGWHTESAWSSHSESLSDSHGHEHG</sequence>
<evidence type="ECO:0000256" key="10">
    <source>
        <dbReference type="ARBA" id="ARBA00023136"/>
    </source>
</evidence>
<dbReference type="NCBIfam" id="NF005162">
    <property type="entry name" value="PRK06638.1-1"/>
    <property type="match status" value="1"/>
</dbReference>
<feature type="transmembrane region" description="Helical" evidence="13">
    <location>
        <begin position="138"/>
        <end position="161"/>
    </location>
</feature>
<dbReference type="PANTHER" id="PTHR33269:SF17">
    <property type="entry name" value="NADH-UBIQUINONE OXIDOREDUCTASE CHAIN 6"/>
    <property type="match status" value="1"/>
</dbReference>
<evidence type="ECO:0000256" key="8">
    <source>
        <dbReference type="ARBA" id="ARBA00022989"/>
    </source>
</evidence>
<keyword evidence="9 13" id="KW-0520">NAD</keyword>
<reference evidence="14 15" key="1">
    <citation type="submission" date="2016-10" db="EMBL/GenBank/DDBJ databases">
        <authorList>
            <person name="de Groot N.N."/>
        </authorList>
    </citation>
    <scope>NUCLEOTIDE SEQUENCE [LARGE SCALE GENOMIC DNA]</scope>
    <source>
        <strain evidence="14 15">Nv1</strain>
    </source>
</reference>
<dbReference type="PANTHER" id="PTHR33269">
    <property type="entry name" value="NADH-UBIQUINONE OXIDOREDUCTASE CHAIN 6"/>
    <property type="match status" value="1"/>
</dbReference>
<comment type="catalytic activity">
    <reaction evidence="12 13">
        <text>a quinone + NADH + 5 H(+)(in) = a quinol + NAD(+) + 4 H(+)(out)</text>
        <dbReference type="Rhea" id="RHEA:57888"/>
        <dbReference type="ChEBI" id="CHEBI:15378"/>
        <dbReference type="ChEBI" id="CHEBI:24646"/>
        <dbReference type="ChEBI" id="CHEBI:57540"/>
        <dbReference type="ChEBI" id="CHEBI:57945"/>
        <dbReference type="ChEBI" id="CHEBI:132124"/>
    </reaction>
</comment>
<dbReference type="EMBL" id="FOBH01000003">
    <property type="protein sequence ID" value="SEK84845.1"/>
    <property type="molecule type" value="Genomic_DNA"/>
</dbReference>